<organism evidence="1 2">
    <name type="scientific">Mesotoga infera</name>
    <dbReference type="NCBI Taxonomy" id="1236046"/>
    <lineage>
        <taxon>Bacteria</taxon>
        <taxon>Thermotogati</taxon>
        <taxon>Thermotogota</taxon>
        <taxon>Thermotogae</taxon>
        <taxon>Kosmotogales</taxon>
        <taxon>Kosmotogaceae</taxon>
        <taxon>Mesotoga</taxon>
    </lineage>
</organism>
<dbReference type="EMBL" id="LGGH01000068">
    <property type="protein sequence ID" value="KUK67804.1"/>
    <property type="molecule type" value="Genomic_DNA"/>
</dbReference>
<proteinExistence type="predicted"/>
<evidence type="ECO:0000313" key="2">
    <source>
        <dbReference type="Proteomes" id="UP000054260"/>
    </source>
</evidence>
<evidence type="ECO:0000313" key="1">
    <source>
        <dbReference type="EMBL" id="KUK67804.1"/>
    </source>
</evidence>
<protein>
    <submittedName>
        <fullName evidence="1">Uncharacterized protein</fullName>
    </submittedName>
</protein>
<dbReference type="AlphaFoldDB" id="A0A101GZZ9"/>
<dbReference type="Proteomes" id="UP000054260">
    <property type="component" value="Unassembled WGS sequence"/>
</dbReference>
<dbReference type="PATRIC" id="fig|1236046.6.peg.715"/>
<sequence length="36" mass="3954">EFATISTSKTLTVFVMEEGSECKTKGEQSNGKQKMV</sequence>
<accession>A0A101GZZ9</accession>
<reference evidence="2" key="1">
    <citation type="journal article" date="2015" name="MBio">
        <title>Genome-Resolved Metagenomic Analysis Reveals Roles for Candidate Phyla and Other Microbial Community Members in Biogeochemical Transformations in Oil Reservoirs.</title>
        <authorList>
            <person name="Hu P."/>
            <person name="Tom L."/>
            <person name="Singh A."/>
            <person name="Thomas B.C."/>
            <person name="Baker B.J."/>
            <person name="Piceno Y.M."/>
            <person name="Andersen G.L."/>
            <person name="Banfield J.F."/>
        </authorList>
    </citation>
    <scope>NUCLEOTIDE SEQUENCE [LARGE SCALE GENOMIC DNA]</scope>
</reference>
<comment type="caution">
    <text evidence="1">The sequence shown here is derived from an EMBL/GenBank/DDBJ whole genome shotgun (WGS) entry which is preliminary data.</text>
</comment>
<feature type="non-terminal residue" evidence="1">
    <location>
        <position position="1"/>
    </location>
</feature>
<name>A0A101GZZ9_9BACT</name>
<gene>
    <name evidence="1" type="ORF">XD86_0587</name>
</gene>